<gene>
    <name evidence="2" type="ORF">ACFP1M_08335</name>
</gene>
<dbReference type="Proteomes" id="UP001596258">
    <property type="component" value="Unassembled WGS sequence"/>
</dbReference>
<evidence type="ECO:0000256" key="1">
    <source>
        <dbReference type="SAM" id="SignalP"/>
    </source>
</evidence>
<organism evidence="2 3">
    <name type="scientific">Levilactobacillus angrenensis</name>
    <dbReference type="NCBI Taxonomy" id="2486020"/>
    <lineage>
        <taxon>Bacteria</taxon>
        <taxon>Bacillati</taxon>
        <taxon>Bacillota</taxon>
        <taxon>Bacilli</taxon>
        <taxon>Lactobacillales</taxon>
        <taxon>Lactobacillaceae</taxon>
        <taxon>Levilactobacillus</taxon>
    </lineage>
</organism>
<dbReference type="EMBL" id="JBHSSO010000064">
    <property type="protein sequence ID" value="MFC6290175.1"/>
    <property type="molecule type" value="Genomic_DNA"/>
</dbReference>
<reference evidence="3" key="1">
    <citation type="journal article" date="2019" name="Int. J. Syst. Evol. Microbiol.">
        <title>The Global Catalogue of Microorganisms (GCM) 10K type strain sequencing project: providing services to taxonomists for standard genome sequencing and annotation.</title>
        <authorList>
            <consortium name="The Broad Institute Genomics Platform"/>
            <consortium name="The Broad Institute Genome Sequencing Center for Infectious Disease"/>
            <person name="Wu L."/>
            <person name="Ma J."/>
        </authorList>
    </citation>
    <scope>NUCLEOTIDE SEQUENCE [LARGE SCALE GENOMIC DNA]</scope>
    <source>
        <strain evidence="3">CCM 8893</strain>
    </source>
</reference>
<evidence type="ECO:0000313" key="2">
    <source>
        <dbReference type="EMBL" id="MFC6290175.1"/>
    </source>
</evidence>
<feature type="signal peptide" evidence="1">
    <location>
        <begin position="1"/>
        <end position="25"/>
    </location>
</feature>
<keyword evidence="3" id="KW-1185">Reference proteome</keyword>
<protein>
    <recommendedName>
        <fullName evidence="4">Alpha/beta hydrolase</fullName>
    </recommendedName>
</protein>
<sequence>MKKSKIFVLIAATLFLSGAPASAFAAKTVPAARQSRVERTKAARHKAKKPKLKIKLANYQLESSGPESVLYAQGGSGVGADVFGWAMSLFG</sequence>
<proteinExistence type="predicted"/>
<evidence type="ECO:0008006" key="4">
    <source>
        <dbReference type="Google" id="ProtNLM"/>
    </source>
</evidence>
<name>A0ABW1U9Q0_9LACO</name>
<feature type="chain" id="PRO_5045810823" description="Alpha/beta hydrolase" evidence="1">
    <location>
        <begin position="26"/>
        <end position="91"/>
    </location>
</feature>
<evidence type="ECO:0000313" key="3">
    <source>
        <dbReference type="Proteomes" id="UP001596258"/>
    </source>
</evidence>
<keyword evidence="1" id="KW-0732">Signal</keyword>
<accession>A0ABW1U9Q0</accession>
<comment type="caution">
    <text evidence="2">The sequence shown here is derived from an EMBL/GenBank/DDBJ whole genome shotgun (WGS) entry which is preliminary data.</text>
</comment>
<dbReference type="RefSeq" id="WP_125577145.1">
    <property type="nucleotide sequence ID" value="NZ_JBHSSO010000064.1"/>
</dbReference>